<evidence type="ECO:0000313" key="1">
    <source>
        <dbReference type="EMBL" id="CDO60658.1"/>
    </source>
</evidence>
<proteinExistence type="predicted"/>
<sequence>MAGADAQQAMAKSLGHDDTPPLGVVDFLLEQPGWVAAPFLAATPALDDQALTELIDTHGNTHAAGIAQRQGLSSVLVRKILTTGNDVALVSLAENHDAPLQRADFETLKAAAPALPHLQAALVDRHDLPADVAVALMWHTGPHLGRRALDQALAVTTDALSLAIEAAAAIGMAEGKASPHPEEAASYAVQKYSRHELKEPLVVRLLRDGDMDRFYACLDKLTDIDRATGEAIMAERSGFALMVACRAARFARSTFSTLVRLGEDGAQRSTDQTFDLMSAFETLDDASAERLLGFWQVLFAGAELADADDAGDTRQAS</sequence>
<dbReference type="HOGENOM" id="CLU_876286_0_0_5"/>
<accession>X5MA74</accession>
<dbReference type="Proteomes" id="UP000032160">
    <property type="component" value="Chromosome I"/>
</dbReference>
<dbReference type="STRING" id="1458461.BN1012_Phect2445"/>
<evidence type="ECO:0008006" key="3">
    <source>
        <dbReference type="Google" id="ProtNLM"/>
    </source>
</evidence>
<protein>
    <recommendedName>
        <fullName evidence="3">DUF2336 domain-containing protein</fullName>
    </recommendedName>
</protein>
<dbReference type="InterPro" id="IPR019285">
    <property type="entry name" value="DUF2336"/>
</dbReference>
<organism evidence="1 2">
    <name type="scientific">Candidatus Phaeomarinibacter ectocarpi</name>
    <dbReference type="NCBI Taxonomy" id="1458461"/>
    <lineage>
        <taxon>Bacteria</taxon>
        <taxon>Pseudomonadati</taxon>
        <taxon>Pseudomonadota</taxon>
        <taxon>Alphaproteobacteria</taxon>
        <taxon>Hyphomicrobiales</taxon>
        <taxon>Parvibaculaceae</taxon>
        <taxon>Candidatus Phaeomarinibacter</taxon>
    </lineage>
</organism>
<dbReference type="AlphaFoldDB" id="X5MA74"/>
<dbReference type="EMBL" id="HG966617">
    <property type="protein sequence ID" value="CDO60658.1"/>
    <property type="molecule type" value="Genomic_DNA"/>
</dbReference>
<gene>
    <name evidence="1" type="ORF">BN1012_Phect2445</name>
</gene>
<dbReference type="Pfam" id="PF10098">
    <property type="entry name" value="DUF2336"/>
    <property type="match status" value="1"/>
</dbReference>
<evidence type="ECO:0000313" key="2">
    <source>
        <dbReference type="Proteomes" id="UP000032160"/>
    </source>
</evidence>
<dbReference type="KEGG" id="pect:BN1012_Phect2445"/>
<name>X5MA74_9HYPH</name>
<keyword evidence="2" id="KW-1185">Reference proteome</keyword>
<reference evidence="1 2" key="1">
    <citation type="journal article" date="2014" name="Front. Genet.">
        <title>Genome and metabolic network of "Candidatus Phaeomarinobacter ectocarpi" Ec32, a new candidate genus of Alphaproteobacteria frequently associated with brown algae.</title>
        <authorList>
            <person name="Dittami S.M."/>
            <person name="Barbeyron T."/>
            <person name="Boyen C."/>
            <person name="Cambefort J."/>
            <person name="Collet G."/>
            <person name="Delage L."/>
            <person name="Gobet A."/>
            <person name="Groisillier A."/>
            <person name="Leblanc C."/>
            <person name="Michel G."/>
            <person name="Scornet D."/>
            <person name="Siegel A."/>
            <person name="Tapia J.E."/>
            <person name="Tonon T."/>
        </authorList>
    </citation>
    <scope>NUCLEOTIDE SEQUENCE [LARGE SCALE GENOMIC DNA]</scope>
    <source>
        <strain evidence="1 2">Ec32</strain>
    </source>
</reference>